<organism evidence="4 5">
    <name type="scientific">Candidatus Lokiarchaeum ossiferum</name>
    <dbReference type="NCBI Taxonomy" id="2951803"/>
    <lineage>
        <taxon>Archaea</taxon>
        <taxon>Promethearchaeati</taxon>
        <taxon>Promethearchaeota</taxon>
        <taxon>Promethearchaeia</taxon>
        <taxon>Promethearchaeales</taxon>
        <taxon>Promethearchaeaceae</taxon>
        <taxon>Candidatus Lokiarchaeum</taxon>
    </lineage>
</organism>
<reference evidence="4" key="1">
    <citation type="submission" date="2022-09" db="EMBL/GenBank/DDBJ databases">
        <title>Actin cytoskeleton and complex cell architecture in an #Asgard archaeon.</title>
        <authorList>
            <person name="Ponce Toledo R.I."/>
            <person name="Schleper C."/>
            <person name="Rodrigues Oliveira T."/>
            <person name="Wollweber F."/>
            <person name="Xu J."/>
            <person name="Rittmann S."/>
            <person name="Klingl A."/>
            <person name="Pilhofer M."/>
        </authorList>
    </citation>
    <scope>NUCLEOTIDE SEQUENCE</scope>
    <source>
        <strain evidence="4">B-35</strain>
    </source>
</reference>
<keyword evidence="5" id="KW-1185">Reference proteome</keyword>
<dbReference type="NCBIfam" id="TIGR02727">
    <property type="entry name" value="MTHFS_bact"/>
    <property type="match status" value="1"/>
</dbReference>
<keyword evidence="3" id="KW-0067">ATP-binding</keyword>
<evidence type="ECO:0000313" key="5">
    <source>
        <dbReference type="Proteomes" id="UP001208689"/>
    </source>
</evidence>
<dbReference type="InterPro" id="IPR002698">
    <property type="entry name" value="FTHF_cligase"/>
</dbReference>
<protein>
    <recommendedName>
        <fullName evidence="6">5-formyltetrahydrofolate cyclo-ligase</fullName>
    </recommendedName>
</protein>
<dbReference type="Pfam" id="PF01812">
    <property type="entry name" value="5-FTHF_cyc-lig"/>
    <property type="match status" value="1"/>
</dbReference>
<dbReference type="Gene3D" id="3.40.50.10420">
    <property type="entry name" value="NagB/RpiA/CoA transferase-like"/>
    <property type="match status" value="1"/>
</dbReference>
<evidence type="ECO:0000256" key="2">
    <source>
        <dbReference type="ARBA" id="ARBA00022741"/>
    </source>
</evidence>
<dbReference type="EMBL" id="CP104013">
    <property type="protein sequence ID" value="UYP45149.1"/>
    <property type="molecule type" value="Genomic_DNA"/>
</dbReference>
<evidence type="ECO:0000256" key="1">
    <source>
        <dbReference type="ARBA" id="ARBA00010638"/>
    </source>
</evidence>
<dbReference type="PANTHER" id="PTHR23407:SF1">
    <property type="entry name" value="5-FORMYLTETRAHYDROFOLATE CYCLO-LIGASE"/>
    <property type="match status" value="1"/>
</dbReference>
<accession>A0ABY6HRQ5</accession>
<proteinExistence type="inferred from homology"/>
<gene>
    <name evidence="4" type="ORF">NEF87_001434</name>
</gene>
<dbReference type="Proteomes" id="UP001208689">
    <property type="component" value="Chromosome"/>
</dbReference>
<evidence type="ECO:0008006" key="6">
    <source>
        <dbReference type="Google" id="ProtNLM"/>
    </source>
</evidence>
<name>A0ABY6HRQ5_9ARCH</name>
<dbReference type="PIRSF" id="PIRSF006806">
    <property type="entry name" value="FTHF_cligase"/>
    <property type="match status" value="1"/>
</dbReference>
<comment type="similarity">
    <text evidence="1">Belongs to the 5-formyltetrahydrofolate cyclo-ligase family.</text>
</comment>
<keyword evidence="2" id="KW-0547">Nucleotide-binding</keyword>
<evidence type="ECO:0000256" key="3">
    <source>
        <dbReference type="ARBA" id="ARBA00022840"/>
    </source>
</evidence>
<evidence type="ECO:0000313" key="4">
    <source>
        <dbReference type="EMBL" id="UYP45149.1"/>
    </source>
</evidence>
<sequence>MELPREPQLLRKAILQKRNQTSLLDRNLAFSTIKFYLLDLPEFQNASSILGYYGKSSSGEFDTSSLLAEIISMKNKRLFLPRCDSEKIALDLYFIQNLTDDIEKGAYGIMEPKIRIEHRVPLTNIDLIFVPGSVFDRSGRRYGYGAGYYDSLLQKFQGIKIAFAFEFTVMDFPLAVHSKDVPVDIIITPSEIIRAIPS</sequence>
<dbReference type="InterPro" id="IPR024185">
    <property type="entry name" value="FTHF_cligase-like_sf"/>
</dbReference>
<dbReference type="SUPFAM" id="SSF100950">
    <property type="entry name" value="NagB/RpiA/CoA transferase-like"/>
    <property type="match status" value="1"/>
</dbReference>
<dbReference type="PANTHER" id="PTHR23407">
    <property type="entry name" value="ATPASE INHIBITOR/5-FORMYLTETRAHYDROFOLATE CYCLO-LIGASE"/>
    <property type="match status" value="1"/>
</dbReference>
<dbReference type="InterPro" id="IPR037171">
    <property type="entry name" value="NagB/RpiA_transferase-like"/>
</dbReference>